<keyword evidence="2" id="KW-1185">Reference proteome</keyword>
<accession>A0A4C1UIS5</accession>
<dbReference type="Proteomes" id="UP000299102">
    <property type="component" value="Unassembled WGS sequence"/>
</dbReference>
<proteinExistence type="predicted"/>
<evidence type="ECO:0000313" key="1">
    <source>
        <dbReference type="EMBL" id="GBP26060.1"/>
    </source>
</evidence>
<gene>
    <name evidence="1" type="ORF">EVAR_20075_1</name>
</gene>
<reference evidence="1 2" key="1">
    <citation type="journal article" date="2019" name="Commun. Biol.">
        <title>The bagworm genome reveals a unique fibroin gene that provides high tensile strength.</title>
        <authorList>
            <person name="Kono N."/>
            <person name="Nakamura H."/>
            <person name="Ohtoshi R."/>
            <person name="Tomita M."/>
            <person name="Numata K."/>
            <person name="Arakawa K."/>
        </authorList>
    </citation>
    <scope>NUCLEOTIDE SEQUENCE [LARGE SCALE GENOMIC DNA]</scope>
</reference>
<sequence>MRTPLSRGFLEVPQSLHSARTIPRAFHRTLLAAQHTREPWARLGQRRTHTRASAATGIHTERREVLGVVKPIDAIERRCVSYAHDRAVPFYLYNIPRDRRPTYSRRARQCAGRVRRRDVHVSSLDGRVAAVGEWTIYRNAGPFVSP</sequence>
<dbReference type="AlphaFoldDB" id="A0A4C1UIS5"/>
<evidence type="ECO:0000313" key="2">
    <source>
        <dbReference type="Proteomes" id="UP000299102"/>
    </source>
</evidence>
<dbReference type="EMBL" id="BGZK01000175">
    <property type="protein sequence ID" value="GBP26060.1"/>
    <property type="molecule type" value="Genomic_DNA"/>
</dbReference>
<organism evidence="1 2">
    <name type="scientific">Eumeta variegata</name>
    <name type="common">Bagworm moth</name>
    <name type="synonym">Eumeta japonica</name>
    <dbReference type="NCBI Taxonomy" id="151549"/>
    <lineage>
        <taxon>Eukaryota</taxon>
        <taxon>Metazoa</taxon>
        <taxon>Ecdysozoa</taxon>
        <taxon>Arthropoda</taxon>
        <taxon>Hexapoda</taxon>
        <taxon>Insecta</taxon>
        <taxon>Pterygota</taxon>
        <taxon>Neoptera</taxon>
        <taxon>Endopterygota</taxon>
        <taxon>Lepidoptera</taxon>
        <taxon>Glossata</taxon>
        <taxon>Ditrysia</taxon>
        <taxon>Tineoidea</taxon>
        <taxon>Psychidae</taxon>
        <taxon>Oiketicinae</taxon>
        <taxon>Eumeta</taxon>
    </lineage>
</organism>
<name>A0A4C1UIS5_EUMVA</name>
<comment type="caution">
    <text evidence="1">The sequence shown here is derived from an EMBL/GenBank/DDBJ whole genome shotgun (WGS) entry which is preliminary data.</text>
</comment>
<protein>
    <submittedName>
        <fullName evidence="1">Uncharacterized protein</fullName>
    </submittedName>
</protein>